<dbReference type="GeneID" id="108666511"/>
<organism evidence="3 4">
    <name type="scientific">Hyalella azteca</name>
    <name type="common">Amphipod</name>
    <dbReference type="NCBI Taxonomy" id="294128"/>
    <lineage>
        <taxon>Eukaryota</taxon>
        <taxon>Metazoa</taxon>
        <taxon>Ecdysozoa</taxon>
        <taxon>Arthropoda</taxon>
        <taxon>Crustacea</taxon>
        <taxon>Multicrustacea</taxon>
        <taxon>Malacostraca</taxon>
        <taxon>Eumalacostraca</taxon>
        <taxon>Peracarida</taxon>
        <taxon>Amphipoda</taxon>
        <taxon>Senticaudata</taxon>
        <taxon>Talitrida</taxon>
        <taxon>Talitroidea</taxon>
        <taxon>Hyalellidae</taxon>
        <taxon>Hyalella</taxon>
    </lineage>
</organism>
<feature type="compositionally biased region" description="Basic and acidic residues" evidence="1">
    <location>
        <begin position="380"/>
        <end position="389"/>
    </location>
</feature>
<dbReference type="KEGG" id="hazt:108666511"/>
<keyword evidence="2" id="KW-0732">Signal</keyword>
<reference evidence="4" key="1">
    <citation type="submission" date="2025-08" db="UniProtKB">
        <authorList>
            <consortium name="RefSeq"/>
        </authorList>
    </citation>
    <scope>IDENTIFICATION</scope>
    <source>
        <tissue evidence="4">Whole organism</tissue>
    </source>
</reference>
<gene>
    <name evidence="4" type="primary">LOC108666511</name>
</gene>
<dbReference type="AlphaFoldDB" id="A0A8B7N5K9"/>
<dbReference type="RefSeq" id="XP_018008885.1">
    <property type="nucleotide sequence ID" value="XM_018153396.2"/>
</dbReference>
<protein>
    <submittedName>
        <fullName evidence="4">Uncharacterized protein LOC108666511</fullName>
    </submittedName>
</protein>
<evidence type="ECO:0000256" key="1">
    <source>
        <dbReference type="SAM" id="MobiDB-lite"/>
    </source>
</evidence>
<feature type="signal peptide" evidence="2">
    <location>
        <begin position="1"/>
        <end position="22"/>
    </location>
</feature>
<evidence type="ECO:0000313" key="3">
    <source>
        <dbReference type="Proteomes" id="UP000694843"/>
    </source>
</evidence>
<evidence type="ECO:0000256" key="2">
    <source>
        <dbReference type="SAM" id="SignalP"/>
    </source>
</evidence>
<accession>A0A8B7N5K9</accession>
<keyword evidence="3" id="KW-1185">Reference proteome</keyword>
<name>A0A8B7N5K9_HYAAZ</name>
<proteinExistence type="predicted"/>
<feature type="region of interest" description="Disordered" evidence="1">
    <location>
        <begin position="365"/>
        <end position="396"/>
    </location>
</feature>
<evidence type="ECO:0000313" key="4">
    <source>
        <dbReference type="RefSeq" id="XP_018008885.1"/>
    </source>
</evidence>
<feature type="region of interest" description="Disordered" evidence="1">
    <location>
        <begin position="71"/>
        <end position="93"/>
    </location>
</feature>
<sequence length="568" mass="64342">MKLFHFHNLLFLLIFFLHMGAAADMGVSAEAAFTNTVNQEVQAGGLLQQHAAEGLPGAEWTSLNDMGGITLPNNNRKFGNSSQPSQTQLSNPRISMISKGNESSERSKISTQKLKLNCSFDGCDRVEKNPWQRFLLALLASNLDIQLDKIFSTKQKMDLNNFNSARASTENSYDNYTAYKIRGFANTETEDNSSEIQKTTVQKEVFHVEFMDKINKNTEYSTNKHVFNNLTVQKASKNNNNTYRKIIATTPEGVTPEINPLPRFSFHRIVVDTPQPRVVVAMTSSNPTKVDHFKYINQRSIPQTNILFDKVGEKEKKKEENIPSPMSFTSKSKMAFQRTPELNNLPPLDEANNGNPVTLRDEIKPYSDTHENSPLNYTSHEPHREDKENGPAIRAHHKGPAISDKAVNAGREPDIKFRSSDVASGSEIEKLHSPSMADQIRSWQNKIWLDDVKNHHLLSSIANTKHEWRPKTSVNITNMIESAVQKHTGYSKVLQNNDLHEEKDEIIEIDTKGKIKPRSDNGTLSSLASQSSTVPKITRRLNTIKKQRQFLRRWLARLRRHSGGHVKH</sequence>
<dbReference type="Proteomes" id="UP000694843">
    <property type="component" value="Unplaced"/>
</dbReference>
<feature type="chain" id="PRO_5034152127" evidence="2">
    <location>
        <begin position="23"/>
        <end position="568"/>
    </location>
</feature>